<keyword evidence="2" id="KW-0949">S-adenosyl-L-methionine</keyword>
<dbReference type="InterPro" id="IPR007197">
    <property type="entry name" value="rSAM"/>
</dbReference>
<keyword evidence="3" id="KW-0479">Metal-binding</keyword>
<evidence type="ECO:0000256" key="2">
    <source>
        <dbReference type="ARBA" id="ARBA00022691"/>
    </source>
</evidence>
<name>A0A4U5TPC7_9FLAO</name>
<dbReference type="InterPro" id="IPR050377">
    <property type="entry name" value="Radical_SAM_PqqE_MftC-like"/>
</dbReference>
<evidence type="ECO:0000313" key="8">
    <source>
        <dbReference type="Proteomes" id="UP000306552"/>
    </source>
</evidence>
<evidence type="ECO:0000313" key="7">
    <source>
        <dbReference type="EMBL" id="TKS55813.1"/>
    </source>
</evidence>
<organism evidence="7 8">
    <name type="scientific">Mesohalobacter halotolerans</name>
    <dbReference type="NCBI Taxonomy" id="1883405"/>
    <lineage>
        <taxon>Bacteria</taxon>
        <taxon>Pseudomonadati</taxon>
        <taxon>Bacteroidota</taxon>
        <taxon>Flavobacteriia</taxon>
        <taxon>Flavobacteriales</taxon>
        <taxon>Flavobacteriaceae</taxon>
        <taxon>Mesohalobacter</taxon>
    </lineage>
</organism>
<dbReference type="CDD" id="cd01335">
    <property type="entry name" value="Radical_SAM"/>
    <property type="match status" value="1"/>
</dbReference>
<protein>
    <submittedName>
        <fullName evidence="7">Radical SAM protein</fullName>
    </submittedName>
</protein>
<dbReference type="GO" id="GO:0003824">
    <property type="term" value="F:catalytic activity"/>
    <property type="evidence" value="ECO:0007669"/>
    <property type="project" value="InterPro"/>
</dbReference>
<dbReference type="SFLD" id="SFLDG01067">
    <property type="entry name" value="SPASM/twitch_domain_containing"/>
    <property type="match status" value="1"/>
</dbReference>
<dbReference type="Pfam" id="PF04055">
    <property type="entry name" value="Radical_SAM"/>
    <property type="match status" value="1"/>
</dbReference>
<evidence type="ECO:0000256" key="4">
    <source>
        <dbReference type="ARBA" id="ARBA00023004"/>
    </source>
</evidence>
<dbReference type="PANTHER" id="PTHR11228">
    <property type="entry name" value="RADICAL SAM DOMAIN PROTEIN"/>
    <property type="match status" value="1"/>
</dbReference>
<dbReference type="InterPro" id="IPR058240">
    <property type="entry name" value="rSAM_sf"/>
</dbReference>
<proteinExistence type="predicted"/>
<evidence type="ECO:0000256" key="1">
    <source>
        <dbReference type="ARBA" id="ARBA00001966"/>
    </source>
</evidence>
<sequence length="320" mass="36265">MKTDFDHIESLYWVFTQLCNDDCDHCYNDSSPFGARISKDDCFKIIDNMPNKIDRLILSGGEPMADIKLLHAILDKIRDKYQGQTQIMLQTNGDLLNTKKLQALIDKGVTRFDIASIDRYHKHAGNRLMELAEIFESCGVNGEDKDPLVDSENYLTDKDLSWGYWGANEEMWIGGNWARGKALKNDIHYKNPDHNFCTILSGARNFLGGYDDIPNEISIQLWRINPCCPGTHFPMGDARQEKVADVLQRASQNIVFKALNDGDPLKMGKALGVSEDEAKAKNDELGNICLYCDQFMKCHKDEIFDKNGVKKTINQDAISN</sequence>
<feature type="domain" description="Radical SAM core" evidence="6">
    <location>
        <begin position="14"/>
        <end position="114"/>
    </location>
</feature>
<dbReference type="SFLD" id="SFLDS00029">
    <property type="entry name" value="Radical_SAM"/>
    <property type="match status" value="1"/>
</dbReference>
<dbReference type="InterPro" id="IPR013785">
    <property type="entry name" value="Aldolase_TIM"/>
</dbReference>
<dbReference type="GO" id="GO:0051536">
    <property type="term" value="F:iron-sulfur cluster binding"/>
    <property type="evidence" value="ECO:0007669"/>
    <property type="project" value="UniProtKB-KW"/>
</dbReference>
<dbReference type="OrthoDB" id="6382128at2"/>
<evidence type="ECO:0000259" key="6">
    <source>
        <dbReference type="Pfam" id="PF04055"/>
    </source>
</evidence>
<evidence type="ECO:0000256" key="3">
    <source>
        <dbReference type="ARBA" id="ARBA00022723"/>
    </source>
</evidence>
<dbReference type="PANTHER" id="PTHR11228:SF7">
    <property type="entry name" value="PQQA PEPTIDE CYCLASE"/>
    <property type="match status" value="1"/>
</dbReference>
<dbReference type="SUPFAM" id="SSF102114">
    <property type="entry name" value="Radical SAM enzymes"/>
    <property type="match status" value="1"/>
</dbReference>
<comment type="cofactor">
    <cofactor evidence="1">
        <name>[4Fe-4S] cluster</name>
        <dbReference type="ChEBI" id="CHEBI:49883"/>
    </cofactor>
</comment>
<reference evidence="7 8" key="1">
    <citation type="submission" date="2019-04" db="EMBL/GenBank/DDBJ databases">
        <title>Psychroflexus halotolerans sp. nov., isolated from a marine solar saltern.</title>
        <authorList>
            <person name="Feng X."/>
        </authorList>
    </citation>
    <scope>NUCLEOTIDE SEQUENCE [LARGE SCALE GENOMIC DNA]</scope>
    <source>
        <strain evidence="7 8">WDS2C27</strain>
    </source>
</reference>
<dbReference type="AlphaFoldDB" id="A0A4U5TPC7"/>
<dbReference type="Proteomes" id="UP000306552">
    <property type="component" value="Unassembled WGS sequence"/>
</dbReference>
<gene>
    <name evidence="7" type="ORF">FCN74_10980</name>
</gene>
<comment type="caution">
    <text evidence="7">The sequence shown here is derived from an EMBL/GenBank/DDBJ whole genome shotgun (WGS) entry which is preliminary data.</text>
</comment>
<dbReference type="Gene3D" id="3.20.20.70">
    <property type="entry name" value="Aldolase class I"/>
    <property type="match status" value="1"/>
</dbReference>
<dbReference type="RefSeq" id="WP_138932641.1">
    <property type="nucleotide sequence ID" value="NZ_SWMU01000004.1"/>
</dbReference>
<keyword evidence="4" id="KW-0408">Iron</keyword>
<dbReference type="GO" id="GO:0046872">
    <property type="term" value="F:metal ion binding"/>
    <property type="evidence" value="ECO:0007669"/>
    <property type="project" value="UniProtKB-KW"/>
</dbReference>
<accession>A0A4U5TPC7</accession>
<keyword evidence="8" id="KW-1185">Reference proteome</keyword>
<keyword evidence="5" id="KW-0411">Iron-sulfur</keyword>
<evidence type="ECO:0000256" key="5">
    <source>
        <dbReference type="ARBA" id="ARBA00023014"/>
    </source>
</evidence>
<dbReference type="EMBL" id="SWMU01000004">
    <property type="protein sequence ID" value="TKS55813.1"/>
    <property type="molecule type" value="Genomic_DNA"/>
</dbReference>